<evidence type="ECO:0000313" key="2">
    <source>
        <dbReference type="Proteomes" id="UP000821865"/>
    </source>
</evidence>
<proteinExistence type="predicted"/>
<sequence>MARKLVEVSDDSAASSSSASSGDTNGGRSTPNGIQRPLLLPLQTQMSIPLPLLRNTPTHEETREEGRVLLSSFVDYQVAQEGAAMDAGAGGESIGDMVYSHTIDEEDIGTPHSRTEAEALHPVYRNMGRELRALADRFSQSRERIRVRQEADSLDISSLTRDNLMTLMLELFEDGFSRERLVTFFFFCSDLILKSVRCSVGGLRWQVVAWVWAFLRDRVCCWVLQRGGWEAVLTNYLPKLAITAAGFAVCVGVVFYIWKNCGQPVPSETWSSVEAIAQKLATTWDDDVEWEAVADLFRFLRNAFAGSPGNAAAATRNDVLMQSLKTLVKGLCELHVKDASHAECVVGLRCSLQCLGNLVCSHQSSEDLVWELLMAQESKMCTALLRSPDVKVRQYCSMVLYNCLSPTHVESLLKSTGSVGMIESLADMLANTESEWSLFILEKLLQHDDLVTVFQKLSARCRCVLLDIAADNLIKKQGEDAPIPISLPFLQHAHSQLLERVWTMTKCLEAATAGDPEISEICKLLKVLCLASANEEFKGFFTDGSELLATALEVLKMVHLLGKSSQNAFTPAKHLDDFRGVDEGTSELTGHHSFGFKRDLVQLIGNMCHQNRKHQDMIRNLDGIPVILDVCNLDAKNPFIIQHASLAIRNLLEANPENQAVVGSLVRQGVVTDSPLIKEMGIQIE</sequence>
<name>A0ACB8C9F3_DERSI</name>
<reference evidence="1" key="1">
    <citation type="submission" date="2020-05" db="EMBL/GenBank/DDBJ databases">
        <title>Large-scale comparative analyses of tick genomes elucidate their genetic diversity and vector capacities.</title>
        <authorList>
            <person name="Jia N."/>
            <person name="Wang J."/>
            <person name="Shi W."/>
            <person name="Du L."/>
            <person name="Sun Y."/>
            <person name="Zhan W."/>
            <person name="Jiang J."/>
            <person name="Wang Q."/>
            <person name="Zhang B."/>
            <person name="Ji P."/>
            <person name="Sakyi L.B."/>
            <person name="Cui X."/>
            <person name="Yuan T."/>
            <person name="Jiang B."/>
            <person name="Yang W."/>
            <person name="Lam T.T.-Y."/>
            <person name="Chang Q."/>
            <person name="Ding S."/>
            <person name="Wang X."/>
            <person name="Zhu J."/>
            <person name="Ruan X."/>
            <person name="Zhao L."/>
            <person name="Wei J."/>
            <person name="Que T."/>
            <person name="Du C."/>
            <person name="Cheng J."/>
            <person name="Dai P."/>
            <person name="Han X."/>
            <person name="Huang E."/>
            <person name="Gao Y."/>
            <person name="Liu J."/>
            <person name="Shao H."/>
            <person name="Ye R."/>
            <person name="Li L."/>
            <person name="Wei W."/>
            <person name="Wang X."/>
            <person name="Wang C."/>
            <person name="Yang T."/>
            <person name="Huo Q."/>
            <person name="Li W."/>
            <person name="Guo W."/>
            <person name="Chen H."/>
            <person name="Zhou L."/>
            <person name="Ni X."/>
            <person name="Tian J."/>
            <person name="Zhou Y."/>
            <person name="Sheng Y."/>
            <person name="Liu T."/>
            <person name="Pan Y."/>
            <person name="Xia L."/>
            <person name="Li J."/>
            <person name="Zhao F."/>
            <person name="Cao W."/>
        </authorList>
    </citation>
    <scope>NUCLEOTIDE SEQUENCE</scope>
    <source>
        <strain evidence="1">Dsil-2018</strain>
    </source>
</reference>
<gene>
    <name evidence="1" type="ORF">HPB49_012876</name>
</gene>
<dbReference type="Proteomes" id="UP000821865">
    <property type="component" value="Chromosome 8"/>
</dbReference>
<organism evidence="1 2">
    <name type="scientific">Dermacentor silvarum</name>
    <name type="common">Tick</name>
    <dbReference type="NCBI Taxonomy" id="543639"/>
    <lineage>
        <taxon>Eukaryota</taxon>
        <taxon>Metazoa</taxon>
        <taxon>Ecdysozoa</taxon>
        <taxon>Arthropoda</taxon>
        <taxon>Chelicerata</taxon>
        <taxon>Arachnida</taxon>
        <taxon>Acari</taxon>
        <taxon>Parasitiformes</taxon>
        <taxon>Ixodida</taxon>
        <taxon>Ixodoidea</taxon>
        <taxon>Ixodidae</taxon>
        <taxon>Rhipicephalinae</taxon>
        <taxon>Dermacentor</taxon>
    </lineage>
</organism>
<protein>
    <submittedName>
        <fullName evidence="1">Uncharacterized protein</fullName>
    </submittedName>
</protein>
<accession>A0ACB8C9F3</accession>
<dbReference type="EMBL" id="CM023477">
    <property type="protein sequence ID" value="KAH7937533.1"/>
    <property type="molecule type" value="Genomic_DNA"/>
</dbReference>
<comment type="caution">
    <text evidence="1">The sequence shown here is derived from an EMBL/GenBank/DDBJ whole genome shotgun (WGS) entry which is preliminary data.</text>
</comment>
<keyword evidence="2" id="KW-1185">Reference proteome</keyword>
<evidence type="ECO:0000313" key="1">
    <source>
        <dbReference type="EMBL" id="KAH7937533.1"/>
    </source>
</evidence>